<reference evidence="1 2" key="1">
    <citation type="submission" date="2013-02" db="EMBL/GenBank/DDBJ databases">
        <authorList>
            <person name="Harkins D.M."/>
            <person name="Durkin A.S."/>
            <person name="Brinkac L.M."/>
            <person name="Haft D.H."/>
            <person name="Selengut J.D."/>
            <person name="Sanka R."/>
            <person name="DePew J."/>
            <person name="Purushe J."/>
            <person name="Picardeau M."/>
            <person name="Werts C."/>
            <person name="Goarant C."/>
            <person name="Vinetz J.M."/>
            <person name="Sutton G.G."/>
            <person name="Nierman W.C."/>
            <person name="Fouts D.E."/>
        </authorList>
    </citation>
    <scope>NUCLEOTIDE SEQUENCE [LARGE SCALE GENOMIC DNA]</scope>
    <source>
        <strain evidence="1 2">200703203</strain>
    </source>
</reference>
<dbReference type="Proteomes" id="UP000012220">
    <property type="component" value="Unassembled WGS sequence"/>
</dbReference>
<dbReference type="AlphaFoldDB" id="N1UMH5"/>
<name>N1UMH5_LEPIR</name>
<dbReference type="NCBIfam" id="NF047512">
    <property type="entry name" value="LIC_11975_fam"/>
    <property type="match status" value="1"/>
</dbReference>
<sequence length="238" mass="26030">MMNTFRSLVVGKFFPILVFSFIGFLTPANSLIAQIECSGAACTVIPSNISSQFNGLEYEIHTKYLNEVVDSMEDAALLTTINSSMMGNGSINRFQVGAGLSAAGVKNDDIQIQYGGITLPNLPNGGASLAPTLMAGVNLGWLTGNGPADQKDKDEKDDGGRSFLHRINIFAHGFQGKLDQGDLKELNDQSDQYKFSGNYNSFGATVRFQLIRERYTRLDFLVLPVLVWGSDFIVRLKK</sequence>
<organism evidence="1 2">
    <name type="scientific">Leptospira interrogans serovar Australis str. 200703203</name>
    <dbReference type="NCBI Taxonomy" id="1085541"/>
    <lineage>
        <taxon>Bacteria</taxon>
        <taxon>Pseudomonadati</taxon>
        <taxon>Spirochaetota</taxon>
        <taxon>Spirochaetia</taxon>
        <taxon>Leptospirales</taxon>
        <taxon>Leptospiraceae</taxon>
        <taxon>Leptospira</taxon>
    </lineage>
</organism>
<dbReference type="EMBL" id="AHNY02000161">
    <property type="protein sequence ID" value="EMY25061.1"/>
    <property type="molecule type" value="Genomic_DNA"/>
</dbReference>
<accession>N1UMH5</accession>
<dbReference type="InterPro" id="IPR058232">
    <property type="entry name" value="Lsa36-like"/>
</dbReference>
<proteinExistence type="predicted"/>
<gene>
    <name evidence="1" type="ORF">LEP1GSC115_3076</name>
</gene>
<dbReference type="BioCyc" id="LINT1085541:G11IQ-3727-MONOMER"/>
<comment type="caution">
    <text evidence="1">The sequence shown here is derived from an EMBL/GenBank/DDBJ whole genome shotgun (WGS) entry which is preliminary data.</text>
</comment>
<evidence type="ECO:0000313" key="2">
    <source>
        <dbReference type="Proteomes" id="UP000012220"/>
    </source>
</evidence>
<evidence type="ECO:0000313" key="1">
    <source>
        <dbReference type="EMBL" id="EMY25061.1"/>
    </source>
</evidence>
<protein>
    <submittedName>
        <fullName evidence="1">Uncharacterized protein</fullName>
    </submittedName>
</protein>